<accession>A0A7W3XXE7</accession>
<dbReference type="Proteomes" id="UP000530234">
    <property type="component" value="Unassembled WGS sequence"/>
</dbReference>
<feature type="compositionally biased region" description="Basic and acidic residues" evidence="1">
    <location>
        <begin position="14"/>
        <end position="35"/>
    </location>
</feature>
<feature type="compositionally biased region" description="Low complexity" evidence="1">
    <location>
        <begin position="117"/>
        <end position="131"/>
    </location>
</feature>
<sequence length="228" mass="23758">MRPSSPGDTAAGPRRSEGEAGGGVEDRPVPPRRGDTSGGQHHHLPRRVPVPRLGVHPSPRKSTTRNSAPTGPETRIPGESGFRTRARSVSKAAGHGASPSRHEGTSTVGPASRQAISRRTTTANAASRSTTCPIGSSCTPAGRAVPEGSPHGPPRSCPFPRSDARVPEFVLRTSTHSGGRPDSRCVEVATNMPGTVAVRDSGRPAPARLRPTPEAWRAFPDPAAAGRR</sequence>
<protein>
    <submittedName>
        <fullName evidence="3">DUF397 domain-containing protein</fullName>
    </submittedName>
</protein>
<feature type="region of interest" description="Disordered" evidence="1">
    <location>
        <begin position="1"/>
        <end position="163"/>
    </location>
</feature>
<proteinExistence type="predicted"/>
<feature type="domain" description="DUF397" evidence="2">
    <location>
        <begin position="172"/>
        <end position="219"/>
    </location>
</feature>
<dbReference type="InterPro" id="IPR007278">
    <property type="entry name" value="DUF397"/>
</dbReference>
<evidence type="ECO:0000259" key="2">
    <source>
        <dbReference type="Pfam" id="PF04149"/>
    </source>
</evidence>
<gene>
    <name evidence="3" type="ORF">FOE67_15380</name>
</gene>
<feature type="region of interest" description="Disordered" evidence="1">
    <location>
        <begin position="196"/>
        <end position="228"/>
    </location>
</feature>
<name>A0A7W3XXE7_9ACTN</name>
<keyword evidence="4" id="KW-1185">Reference proteome</keyword>
<evidence type="ECO:0000313" key="4">
    <source>
        <dbReference type="Proteomes" id="UP000530234"/>
    </source>
</evidence>
<comment type="caution">
    <text evidence="3">The sequence shown here is derived from an EMBL/GenBank/DDBJ whole genome shotgun (WGS) entry which is preliminary data.</text>
</comment>
<organism evidence="3 4">
    <name type="scientific">Streptomyces calidiresistens</name>
    <dbReference type="NCBI Taxonomy" id="1485586"/>
    <lineage>
        <taxon>Bacteria</taxon>
        <taxon>Bacillati</taxon>
        <taxon>Actinomycetota</taxon>
        <taxon>Actinomycetes</taxon>
        <taxon>Kitasatosporales</taxon>
        <taxon>Streptomycetaceae</taxon>
        <taxon>Streptomyces</taxon>
    </lineage>
</organism>
<dbReference type="AlphaFoldDB" id="A0A7W3XXE7"/>
<reference evidence="4" key="1">
    <citation type="submission" date="2019-10" db="EMBL/GenBank/DDBJ databases">
        <title>Streptomyces sp. nov., a novel actinobacterium isolated from alkaline environment.</title>
        <authorList>
            <person name="Golinska P."/>
        </authorList>
    </citation>
    <scope>NUCLEOTIDE SEQUENCE [LARGE SCALE GENOMIC DNA]</scope>
    <source>
        <strain evidence="4">DSM 42108</strain>
    </source>
</reference>
<dbReference type="Pfam" id="PF04149">
    <property type="entry name" value="DUF397"/>
    <property type="match status" value="1"/>
</dbReference>
<dbReference type="EMBL" id="VKHS01000366">
    <property type="protein sequence ID" value="MBB0230859.1"/>
    <property type="molecule type" value="Genomic_DNA"/>
</dbReference>
<evidence type="ECO:0000313" key="3">
    <source>
        <dbReference type="EMBL" id="MBB0230859.1"/>
    </source>
</evidence>
<evidence type="ECO:0000256" key="1">
    <source>
        <dbReference type="SAM" id="MobiDB-lite"/>
    </source>
</evidence>